<dbReference type="PROSITE" id="PS51186">
    <property type="entry name" value="GNAT"/>
    <property type="match status" value="1"/>
</dbReference>
<dbReference type="InterPro" id="IPR016181">
    <property type="entry name" value="Acyl_CoA_acyltransferase"/>
</dbReference>
<evidence type="ECO:0000259" key="1">
    <source>
        <dbReference type="PROSITE" id="PS51186"/>
    </source>
</evidence>
<protein>
    <submittedName>
        <fullName evidence="2">GNAT family N-acetyltransferase</fullName>
    </submittedName>
</protein>
<dbReference type="GO" id="GO:0016747">
    <property type="term" value="F:acyltransferase activity, transferring groups other than amino-acyl groups"/>
    <property type="evidence" value="ECO:0007669"/>
    <property type="project" value="InterPro"/>
</dbReference>
<dbReference type="SUPFAM" id="SSF55729">
    <property type="entry name" value="Acyl-CoA N-acyltransferases (Nat)"/>
    <property type="match status" value="1"/>
</dbReference>
<organism evidence="2 3">
    <name type="scientific">Anaerocolumna sedimenticola</name>
    <dbReference type="NCBI Taxonomy" id="2696063"/>
    <lineage>
        <taxon>Bacteria</taxon>
        <taxon>Bacillati</taxon>
        <taxon>Bacillota</taxon>
        <taxon>Clostridia</taxon>
        <taxon>Lachnospirales</taxon>
        <taxon>Lachnospiraceae</taxon>
        <taxon>Anaerocolumna</taxon>
    </lineage>
</organism>
<keyword evidence="3" id="KW-1185">Reference proteome</keyword>
<evidence type="ECO:0000313" key="2">
    <source>
        <dbReference type="EMBL" id="QHQ59786.1"/>
    </source>
</evidence>
<dbReference type="CDD" id="cd04301">
    <property type="entry name" value="NAT_SF"/>
    <property type="match status" value="1"/>
</dbReference>
<evidence type="ECO:0000313" key="3">
    <source>
        <dbReference type="Proteomes" id="UP000464314"/>
    </source>
</evidence>
<dbReference type="Gene3D" id="3.40.630.30">
    <property type="match status" value="1"/>
</dbReference>
<name>A0A6P1TIN8_9FIRM</name>
<dbReference type="Pfam" id="PF00583">
    <property type="entry name" value="Acetyltransf_1"/>
    <property type="match status" value="1"/>
</dbReference>
<sequence>MIEFKYIKNFTEEQLSDLFLSVDWYSGNFPQKLKTAFENSSRVISAWDGEKLMGLIRGLDDGVWQATIDCLLVNPKYQGQQVGSTLLKMLLKDYEHFLYVDVVPDEKKNVIFYQKHGFEIMEEGTPLQIKGANWK</sequence>
<keyword evidence="2" id="KW-0808">Transferase</keyword>
<gene>
    <name evidence="2" type="ORF">Ana3638_02350</name>
</gene>
<dbReference type="AlphaFoldDB" id="A0A6P1TIN8"/>
<reference evidence="2 3" key="1">
    <citation type="submission" date="2020-01" db="EMBL/GenBank/DDBJ databases">
        <title>Genome analysis of Anaerocolumna sp. CBA3638.</title>
        <authorList>
            <person name="Kim J."/>
            <person name="Roh S.W."/>
        </authorList>
    </citation>
    <scope>NUCLEOTIDE SEQUENCE [LARGE SCALE GENOMIC DNA]</scope>
    <source>
        <strain evidence="2 3">CBA3638</strain>
    </source>
</reference>
<dbReference type="RefSeq" id="WP_161836622.1">
    <property type="nucleotide sequence ID" value="NZ_CP048000.1"/>
</dbReference>
<feature type="domain" description="N-acetyltransferase" evidence="1">
    <location>
        <begin position="5"/>
        <end position="135"/>
    </location>
</feature>
<dbReference type="EMBL" id="CP048000">
    <property type="protein sequence ID" value="QHQ59786.1"/>
    <property type="molecule type" value="Genomic_DNA"/>
</dbReference>
<proteinExistence type="predicted"/>
<dbReference type="KEGG" id="anr:Ana3638_02350"/>
<accession>A0A6P1TIN8</accession>
<dbReference type="InterPro" id="IPR000182">
    <property type="entry name" value="GNAT_dom"/>
</dbReference>
<dbReference type="Proteomes" id="UP000464314">
    <property type="component" value="Chromosome"/>
</dbReference>